<evidence type="ECO:0000313" key="3">
    <source>
        <dbReference type="Proteomes" id="UP000257016"/>
    </source>
</evidence>
<evidence type="ECO:0000256" key="1">
    <source>
        <dbReference type="SAM" id="MobiDB-lite"/>
    </source>
</evidence>
<accession>A0A975XJR3</accession>
<protein>
    <submittedName>
        <fullName evidence="2">Uncharacterized protein</fullName>
    </submittedName>
</protein>
<dbReference type="AlphaFoldDB" id="A0A975XJR3"/>
<feature type="region of interest" description="Disordered" evidence="1">
    <location>
        <begin position="32"/>
        <end position="57"/>
    </location>
</feature>
<evidence type="ECO:0000313" key="2">
    <source>
        <dbReference type="EMBL" id="SOY75046.1"/>
    </source>
</evidence>
<dbReference type="EMBL" id="OFSN01000022">
    <property type="protein sequence ID" value="SOY75046.1"/>
    <property type="molecule type" value="Genomic_DNA"/>
</dbReference>
<reference evidence="2 3" key="1">
    <citation type="submission" date="2018-01" db="EMBL/GenBank/DDBJ databases">
        <authorList>
            <person name="Clerissi C."/>
        </authorList>
    </citation>
    <scope>NUCLEOTIDE SEQUENCE [LARGE SCALE GENOMIC DNA]</scope>
    <source>
        <strain evidence="2">Cupriavidus taiwanensis LMG 19430</strain>
    </source>
</reference>
<dbReference type="Proteomes" id="UP000257016">
    <property type="component" value="Unassembled WGS sequence"/>
</dbReference>
<comment type="caution">
    <text evidence="2">The sequence shown here is derived from an EMBL/GenBank/DDBJ whole genome shotgun (WGS) entry which is preliminary data.</text>
</comment>
<organism evidence="2 3">
    <name type="scientific">Cupriavidus taiwanensis</name>
    <dbReference type="NCBI Taxonomy" id="164546"/>
    <lineage>
        <taxon>Bacteria</taxon>
        <taxon>Pseudomonadati</taxon>
        <taxon>Pseudomonadota</taxon>
        <taxon>Betaproteobacteria</taxon>
        <taxon>Burkholderiales</taxon>
        <taxon>Burkholderiaceae</taxon>
        <taxon>Cupriavidus</taxon>
    </lineage>
</organism>
<gene>
    <name evidence="2" type="ORF">CBM2586_B40039</name>
</gene>
<proteinExistence type="predicted"/>
<name>A0A975XJR3_9BURK</name>
<sequence length="57" mass="6285">MLPFAQHTEGLRDATGNRSPCLESVATMVARNARRSEKDVRATQRNMPAAECGFPTH</sequence>